<reference evidence="1" key="1">
    <citation type="submission" date="2019-02" db="EMBL/GenBank/DDBJ databases">
        <authorList>
            <person name="Gruber-Vodicka R. H."/>
            <person name="Seah K. B. B."/>
        </authorList>
    </citation>
    <scope>NUCLEOTIDE SEQUENCE</scope>
    <source>
        <strain evidence="1">BECK_S312</strain>
    </source>
</reference>
<proteinExistence type="predicted"/>
<sequence length="43" mass="4520">MGQNGNEAPRAPYCAGYDDEISGVVATFFMTTACSMPESDIAT</sequence>
<dbReference type="EMBL" id="CAADFM010000060">
    <property type="protein sequence ID" value="VFK11708.1"/>
    <property type="molecule type" value="Genomic_DNA"/>
</dbReference>
<organism evidence="1">
    <name type="scientific">Candidatus Kentrum sp. LPFa</name>
    <dbReference type="NCBI Taxonomy" id="2126335"/>
    <lineage>
        <taxon>Bacteria</taxon>
        <taxon>Pseudomonadati</taxon>
        <taxon>Pseudomonadota</taxon>
        <taxon>Gammaproteobacteria</taxon>
        <taxon>Candidatus Kentrum</taxon>
    </lineage>
</organism>
<evidence type="ECO:0000313" key="1">
    <source>
        <dbReference type="EMBL" id="VFK11708.1"/>
    </source>
</evidence>
<dbReference type="AlphaFoldDB" id="A0A450W3V8"/>
<gene>
    <name evidence="1" type="ORF">BECKLPF1236A_GA0070988_1006010</name>
</gene>
<protein>
    <submittedName>
        <fullName evidence="1">Uncharacterized protein</fullName>
    </submittedName>
</protein>
<accession>A0A450W3V8</accession>
<name>A0A450W3V8_9GAMM</name>